<name>A0A2A6BHR6_PRIPA</name>
<dbReference type="GO" id="GO:0000978">
    <property type="term" value="F:RNA polymerase II cis-regulatory region sequence-specific DNA binding"/>
    <property type="evidence" value="ECO:0000318"/>
    <property type="project" value="GO_Central"/>
</dbReference>
<dbReference type="EnsemblMetazoa" id="PPA01540.1">
    <property type="protein sequence ID" value="PPA01540.1"/>
    <property type="gene ID" value="WBGene00091094"/>
</dbReference>
<dbReference type="GO" id="GO:0005634">
    <property type="term" value="C:nucleus"/>
    <property type="evidence" value="ECO:0000318"/>
    <property type="project" value="GO_Central"/>
</dbReference>
<feature type="region of interest" description="Disordered" evidence="8">
    <location>
        <begin position="164"/>
        <end position="192"/>
    </location>
</feature>
<protein>
    <submittedName>
        <fullName evidence="9">Elt-6</fullName>
    </submittedName>
</protein>
<dbReference type="PROSITE" id="PS50114">
    <property type="entry name" value="GATA_ZN_FINGER_2"/>
    <property type="match status" value="1"/>
</dbReference>
<dbReference type="InterPro" id="IPR039355">
    <property type="entry name" value="Transcription_factor_GATA"/>
</dbReference>
<feature type="compositionally biased region" description="Polar residues" evidence="8">
    <location>
        <begin position="282"/>
        <end position="293"/>
    </location>
</feature>
<dbReference type="Proteomes" id="UP000005239">
    <property type="component" value="Unassembled WGS sequence"/>
</dbReference>
<keyword evidence="7" id="KW-0539">Nucleus</keyword>
<keyword evidence="4" id="KW-0862">Zinc</keyword>
<keyword evidence="10" id="KW-1185">Reference proteome</keyword>
<dbReference type="CDD" id="cd00202">
    <property type="entry name" value="ZnF_GATA"/>
    <property type="match status" value="1"/>
</dbReference>
<feature type="compositionally biased region" description="Polar residues" evidence="8">
    <location>
        <begin position="183"/>
        <end position="192"/>
    </location>
</feature>
<dbReference type="PRINTS" id="PR00619">
    <property type="entry name" value="GATAZNFINGER"/>
</dbReference>
<dbReference type="GO" id="GO:0045944">
    <property type="term" value="P:positive regulation of transcription by RNA polymerase II"/>
    <property type="evidence" value="ECO:0000318"/>
    <property type="project" value="GO_Central"/>
</dbReference>
<evidence type="ECO:0000256" key="1">
    <source>
        <dbReference type="ARBA" id="ARBA00004123"/>
    </source>
</evidence>
<dbReference type="Gene3D" id="3.30.50.10">
    <property type="entry name" value="Erythroid Transcription Factor GATA-1, subunit A"/>
    <property type="match status" value="1"/>
</dbReference>
<organism evidence="9 10">
    <name type="scientific">Pristionchus pacificus</name>
    <name type="common">Parasitic nematode worm</name>
    <dbReference type="NCBI Taxonomy" id="54126"/>
    <lineage>
        <taxon>Eukaryota</taxon>
        <taxon>Metazoa</taxon>
        <taxon>Ecdysozoa</taxon>
        <taxon>Nematoda</taxon>
        <taxon>Chromadorea</taxon>
        <taxon>Rhabditida</taxon>
        <taxon>Rhabditina</taxon>
        <taxon>Diplogasteromorpha</taxon>
        <taxon>Diplogasteroidea</taxon>
        <taxon>Neodiplogasteridae</taxon>
        <taxon>Pristionchus</taxon>
    </lineage>
</organism>
<dbReference type="GO" id="GO:0008270">
    <property type="term" value="F:zinc ion binding"/>
    <property type="evidence" value="ECO:0007669"/>
    <property type="project" value="UniProtKB-KW"/>
</dbReference>
<comment type="subcellular location">
    <subcellularLocation>
        <location evidence="1">Nucleus</location>
    </subcellularLocation>
</comment>
<dbReference type="SUPFAM" id="SSF57716">
    <property type="entry name" value="Glucocorticoid receptor-like (DNA-binding domain)"/>
    <property type="match status" value="1"/>
</dbReference>
<evidence type="ECO:0000256" key="6">
    <source>
        <dbReference type="ARBA" id="ARBA00023163"/>
    </source>
</evidence>
<reference evidence="9" key="2">
    <citation type="submission" date="2022-06" db="UniProtKB">
        <authorList>
            <consortium name="EnsemblMetazoa"/>
        </authorList>
    </citation>
    <scope>IDENTIFICATION</scope>
    <source>
        <strain evidence="9">PS312</strain>
    </source>
</reference>
<evidence type="ECO:0000256" key="7">
    <source>
        <dbReference type="ARBA" id="ARBA00023242"/>
    </source>
</evidence>
<dbReference type="GO" id="GO:0000122">
    <property type="term" value="P:negative regulation of transcription by RNA polymerase II"/>
    <property type="evidence" value="ECO:0000318"/>
    <property type="project" value="GO_Central"/>
</dbReference>
<sequence length="387" mass="41146">MTMVASPLKPTDTTTPELREEMHRGMSEMRGKIDRLNEALFKIMGATGALGEPAAKRPAPARQQQQPMSHLAAVLAVKQEPNENGDMKNLMPSSFTPPGSAQQQQQSPPQLHGAKKRKPTKELIHRMGFPGGFGAFADAGSPLAAALAAAAAAGTANGMPTLHAAHAASQSPSPPALPTTPPNNNCREGTPTGATATVTIAEGAPSLQLQNLMNDMGGGLNMDAIQQQQQQILSMLGLGMQQSMGGGSPANLSAASTPRPDNSNGSDESTLDVSAREDSEDSSQSRCSNCQTTKTTAWRRDLNGRLVCNACGLYYRLHRTNRPVHMRKDHIQQRFRRRVKDEEPSNSAAMLNQLMAAAAAGVNSPFPFLEQMQQQLQATQAAAAPML</sequence>
<dbReference type="SMART" id="SM00401">
    <property type="entry name" value="ZnF_GATA"/>
    <property type="match status" value="1"/>
</dbReference>
<feature type="region of interest" description="Disordered" evidence="8">
    <location>
        <begin position="83"/>
        <end position="119"/>
    </location>
</feature>
<dbReference type="GO" id="GO:0045165">
    <property type="term" value="P:cell fate commitment"/>
    <property type="evidence" value="ECO:0000318"/>
    <property type="project" value="GO_Central"/>
</dbReference>
<dbReference type="InterPro" id="IPR000679">
    <property type="entry name" value="Znf_GATA"/>
</dbReference>
<gene>
    <name evidence="9" type="primary">WBGene00091094</name>
</gene>
<evidence type="ECO:0000256" key="8">
    <source>
        <dbReference type="SAM" id="MobiDB-lite"/>
    </source>
</evidence>
<dbReference type="GO" id="GO:0000981">
    <property type="term" value="F:DNA-binding transcription factor activity, RNA polymerase II-specific"/>
    <property type="evidence" value="ECO:0000318"/>
    <property type="project" value="GO_Central"/>
</dbReference>
<dbReference type="AlphaFoldDB" id="A0A2A6BHR6"/>
<keyword evidence="3" id="KW-0863">Zinc-finger</keyword>
<keyword evidence="6" id="KW-0804">Transcription</keyword>
<dbReference type="PANTHER" id="PTHR10071">
    <property type="entry name" value="TRANSCRIPTION FACTOR GATA FAMILY MEMBER"/>
    <property type="match status" value="1"/>
</dbReference>
<keyword evidence="2" id="KW-0479">Metal-binding</keyword>
<keyword evidence="5" id="KW-0805">Transcription regulation</keyword>
<accession>A0A2A6BHR6</accession>
<evidence type="ECO:0000256" key="3">
    <source>
        <dbReference type="ARBA" id="ARBA00022771"/>
    </source>
</evidence>
<evidence type="ECO:0000313" key="10">
    <source>
        <dbReference type="Proteomes" id="UP000005239"/>
    </source>
</evidence>
<feature type="compositionally biased region" description="Low complexity" evidence="8">
    <location>
        <begin position="97"/>
        <end position="110"/>
    </location>
</feature>
<reference evidence="10" key="1">
    <citation type="journal article" date="2008" name="Nat. Genet.">
        <title>The Pristionchus pacificus genome provides a unique perspective on nematode lifestyle and parasitism.</title>
        <authorList>
            <person name="Dieterich C."/>
            <person name="Clifton S.W."/>
            <person name="Schuster L.N."/>
            <person name="Chinwalla A."/>
            <person name="Delehaunty K."/>
            <person name="Dinkelacker I."/>
            <person name="Fulton L."/>
            <person name="Fulton R."/>
            <person name="Godfrey J."/>
            <person name="Minx P."/>
            <person name="Mitreva M."/>
            <person name="Roeseler W."/>
            <person name="Tian H."/>
            <person name="Witte H."/>
            <person name="Yang S.P."/>
            <person name="Wilson R.K."/>
            <person name="Sommer R.J."/>
        </authorList>
    </citation>
    <scope>NUCLEOTIDE SEQUENCE [LARGE SCALE GENOMIC DNA]</scope>
    <source>
        <strain evidence="10">PS312</strain>
    </source>
</reference>
<accession>A0A8R1U355</accession>
<evidence type="ECO:0000313" key="9">
    <source>
        <dbReference type="EnsemblMetazoa" id="PPA01540.1"/>
    </source>
</evidence>
<feature type="compositionally biased region" description="Polar residues" evidence="8">
    <location>
        <begin position="250"/>
        <end position="272"/>
    </location>
</feature>
<dbReference type="InterPro" id="IPR013088">
    <property type="entry name" value="Znf_NHR/GATA"/>
</dbReference>
<evidence type="ECO:0000256" key="5">
    <source>
        <dbReference type="ARBA" id="ARBA00023015"/>
    </source>
</evidence>
<evidence type="ECO:0000256" key="2">
    <source>
        <dbReference type="ARBA" id="ARBA00022723"/>
    </source>
</evidence>
<feature type="compositionally biased region" description="Pro residues" evidence="8">
    <location>
        <begin position="172"/>
        <end position="181"/>
    </location>
</feature>
<feature type="region of interest" description="Disordered" evidence="8">
    <location>
        <begin position="240"/>
        <end position="293"/>
    </location>
</feature>
<dbReference type="OrthoDB" id="515401at2759"/>
<proteinExistence type="predicted"/>
<dbReference type="PROSITE" id="PS00344">
    <property type="entry name" value="GATA_ZN_FINGER_1"/>
    <property type="match status" value="1"/>
</dbReference>
<dbReference type="Pfam" id="PF00320">
    <property type="entry name" value="GATA"/>
    <property type="match status" value="1"/>
</dbReference>
<dbReference type="PANTHER" id="PTHR10071:SF281">
    <property type="entry name" value="BOX A-BINDING FACTOR-RELATED"/>
    <property type="match status" value="1"/>
</dbReference>
<evidence type="ECO:0000256" key="4">
    <source>
        <dbReference type="ARBA" id="ARBA00022833"/>
    </source>
</evidence>